<keyword evidence="3" id="KW-0520">NAD</keyword>
<dbReference type="GO" id="GO:0006081">
    <property type="term" value="P:aldehyde metabolic process"/>
    <property type="evidence" value="ECO:0007669"/>
    <property type="project" value="InterPro"/>
</dbReference>
<dbReference type="EMBL" id="BMGH01000001">
    <property type="protein sequence ID" value="GGD08309.1"/>
    <property type="molecule type" value="Genomic_DNA"/>
</dbReference>
<dbReference type="GO" id="GO:0004029">
    <property type="term" value="F:aldehyde dehydrogenase (NAD+) activity"/>
    <property type="evidence" value="ECO:0007669"/>
    <property type="project" value="TreeGrafter"/>
</dbReference>
<dbReference type="PANTHER" id="PTHR43570:SF20">
    <property type="entry name" value="ALDEHYDE DEHYDROGENASE ALDX-RELATED"/>
    <property type="match status" value="1"/>
</dbReference>
<dbReference type="InterPro" id="IPR016161">
    <property type="entry name" value="Ald_DH/histidinol_DH"/>
</dbReference>
<proteinExistence type="inferred from homology"/>
<evidence type="ECO:0000256" key="8">
    <source>
        <dbReference type="SAM" id="Coils"/>
    </source>
</evidence>
<dbReference type="GO" id="GO:0005737">
    <property type="term" value="C:cytoplasm"/>
    <property type="evidence" value="ECO:0007669"/>
    <property type="project" value="TreeGrafter"/>
</dbReference>
<dbReference type="Proteomes" id="UP000613582">
    <property type="component" value="Unassembled WGS sequence"/>
</dbReference>
<dbReference type="Gene3D" id="3.40.605.10">
    <property type="entry name" value="Aldehyde Dehydrogenase, Chain A, domain 1"/>
    <property type="match status" value="1"/>
</dbReference>
<gene>
    <name evidence="10" type="primary">calB</name>
    <name evidence="10" type="ORF">GCM10011342_16440</name>
</gene>
<evidence type="ECO:0000256" key="2">
    <source>
        <dbReference type="ARBA" id="ARBA00023002"/>
    </source>
</evidence>
<dbReference type="InterPro" id="IPR016160">
    <property type="entry name" value="Ald_DH_CS_CYS"/>
</dbReference>
<evidence type="ECO:0000256" key="7">
    <source>
        <dbReference type="RuleBase" id="RU003345"/>
    </source>
</evidence>
<dbReference type="FunFam" id="3.40.605.10:FF:000004">
    <property type="entry name" value="Aldehyde dehydrogenase"/>
    <property type="match status" value="1"/>
</dbReference>
<keyword evidence="2 4" id="KW-0560">Oxidoreductase</keyword>
<dbReference type="Gene3D" id="3.40.309.10">
    <property type="entry name" value="Aldehyde Dehydrogenase, Chain A, domain 2"/>
    <property type="match status" value="1"/>
</dbReference>
<evidence type="ECO:0000256" key="4">
    <source>
        <dbReference type="PIRNR" id="PIRNR036492"/>
    </source>
</evidence>
<reference evidence="10" key="2">
    <citation type="submission" date="2020-09" db="EMBL/GenBank/DDBJ databases">
        <authorList>
            <person name="Sun Q."/>
            <person name="Zhou Y."/>
        </authorList>
    </citation>
    <scope>NUCLEOTIDE SEQUENCE</scope>
    <source>
        <strain evidence="10">CGMCC 1.12921</strain>
    </source>
</reference>
<sequence>MEASSDAAVDQLDALFQRQREAFSFASAPSIAQRREALKKLESLIASYKDRIVEAINADFGTRSSVETLSSEVALTITNSRHIRKNLHRWAKTRSVWNHSSIPGKTQLQYQPKGVVGIISPWNYPFQLAMVPLITALAAGNRVLLKPSEITPNTSDLMKRLLAEMFDETEVAVITGGPDVGEAFSALPFDHLFYTGSTRVGRLIAMAAAKNLTPVTLELGGKSPAIMLRDADMAKSATTLSFGKFYNAGQTCVAPDYLLVPEGKGKAWADALMGAVADSFEDLVTDTDYSGIISGQHYQRLTGMIEEARQGGATIIQPPHDAEAMQAARKLAPTIVLNPPEQAALLQEEIFGPILPIIEKPTTADMIDYVTARDHPLALYVYSKDSRAADEVLTKTTSGGVCVNGTILHLAVEDLPFGGVGKSGYGAYHGERGFREFSHERSIFRLPGWLPAGLLAPPYSGLMKKFINWQIGK</sequence>
<dbReference type="AlphaFoldDB" id="A0A8J2V344"/>
<keyword evidence="8" id="KW-0175">Coiled coil</keyword>
<dbReference type="InterPro" id="IPR012394">
    <property type="entry name" value="Aldehyde_DH_NAD(P)"/>
</dbReference>
<evidence type="ECO:0000259" key="9">
    <source>
        <dbReference type="Pfam" id="PF00171"/>
    </source>
</evidence>
<name>A0A8J2V344_9PROT</name>
<feature type="coiled-coil region" evidence="8">
    <location>
        <begin position="31"/>
        <end position="58"/>
    </location>
</feature>
<keyword evidence="11" id="KW-1185">Reference proteome</keyword>
<comment type="similarity">
    <text evidence="1 4 7">Belongs to the aldehyde dehydrogenase family.</text>
</comment>
<dbReference type="InterPro" id="IPR029510">
    <property type="entry name" value="Ald_DH_CS_GLU"/>
</dbReference>
<feature type="active site" evidence="5 6">
    <location>
        <position position="218"/>
    </location>
</feature>
<evidence type="ECO:0000313" key="10">
    <source>
        <dbReference type="EMBL" id="GGD08309.1"/>
    </source>
</evidence>
<dbReference type="PANTHER" id="PTHR43570">
    <property type="entry name" value="ALDEHYDE DEHYDROGENASE"/>
    <property type="match status" value="1"/>
</dbReference>
<evidence type="ECO:0000256" key="6">
    <source>
        <dbReference type="PROSITE-ProRule" id="PRU10007"/>
    </source>
</evidence>
<feature type="domain" description="Aldehyde dehydrogenase" evidence="9">
    <location>
        <begin position="6"/>
        <end position="442"/>
    </location>
</feature>
<feature type="active site" evidence="5">
    <location>
        <position position="252"/>
    </location>
</feature>
<reference evidence="10" key="1">
    <citation type="journal article" date="2014" name="Int. J. Syst. Evol. Microbiol.">
        <title>Complete genome sequence of Corynebacterium casei LMG S-19264T (=DSM 44701T), isolated from a smear-ripened cheese.</title>
        <authorList>
            <consortium name="US DOE Joint Genome Institute (JGI-PGF)"/>
            <person name="Walter F."/>
            <person name="Albersmeier A."/>
            <person name="Kalinowski J."/>
            <person name="Ruckert C."/>
        </authorList>
    </citation>
    <scope>NUCLEOTIDE SEQUENCE</scope>
    <source>
        <strain evidence="10">CGMCC 1.12921</strain>
    </source>
</reference>
<protein>
    <recommendedName>
        <fullName evidence="4">Aldehyde dehydrogenase</fullName>
    </recommendedName>
</protein>
<evidence type="ECO:0000256" key="1">
    <source>
        <dbReference type="ARBA" id="ARBA00009986"/>
    </source>
</evidence>
<dbReference type="InterPro" id="IPR015590">
    <property type="entry name" value="Aldehyde_DH_dom"/>
</dbReference>
<dbReference type="InterPro" id="IPR016162">
    <property type="entry name" value="Ald_DH_N"/>
</dbReference>
<dbReference type="InterPro" id="IPR016163">
    <property type="entry name" value="Ald_DH_C"/>
</dbReference>
<comment type="caution">
    <text evidence="10">The sequence shown here is derived from an EMBL/GenBank/DDBJ whole genome shotgun (WGS) entry which is preliminary data.</text>
</comment>
<dbReference type="Pfam" id="PF00171">
    <property type="entry name" value="Aldedh"/>
    <property type="match status" value="1"/>
</dbReference>
<organism evidence="10 11">
    <name type="scientific">Aquisalinus flavus</name>
    <dbReference type="NCBI Taxonomy" id="1526572"/>
    <lineage>
        <taxon>Bacteria</taxon>
        <taxon>Pseudomonadati</taxon>
        <taxon>Pseudomonadota</taxon>
        <taxon>Alphaproteobacteria</taxon>
        <taxon>Parvularculales</taxon>
        <taxon>Parvularculaceae</taxon>
        <taxon>Aquisalinus</taxon>
    </lineage>
</organism>
<accession>A0A8J2V344</accession>
<evidence type="ECO:0000313" key="11">
    <source>
        <dbReference type="Proteomes" id="UP000613582"/>
    </source>
</evidence>
<dbReference type="CDD" id="cd07133">
    <property type="entry name" value="ALDH_CALDH_CalB"/>
    <property type="match status" value="1"/>
</dbReference>
<evidence type="ECO:0000256" key="3">
    <source>
        <dbReference type="ARBA" id="ARBA00023027"/>
    </source>
</evidence>
<dbReference type="PIRSF" id="PIRSF036492">
    <property type="entry name" value="ALDH"/>
    <property type="match status" value="1"/>
</dbReference>
<dbReference type="PROSITE" id="PS00070">
    <property type="entry name" value="ALDEHYDE_DEHYDR_CYS"/>
    <property type="match status" value="1"/>
</dbReference>
<dbReference type="SUPFAM" id="SSF53720">
    <property type="entry name" value="ALDH-like"/>
    <property type="match status" value="1"/>
</dbReference>
<dbReference type="PROSITE" id="PS00687">
    <property type="entry name" value="ALDEHYDE_DEHYDR_GLU"/>
    <property type="match status" value="1"/>
</dbReference>
<evidence type="ECO:0000256" key="5">
    <source>
        <dbReference type="PIRSR" id="PIRSR036492-1"/>
    </source>
</evidence>